<proteinExistence type="inferred from homology"/>
<name>A0ABS7FMX8_9ACTN</name>
<dbReference type="EMBL" id="JAIBOA010000002">
    <property type="protein sequence ID" value="MBW8481676.1"/>
    <property type="molecule type" value="Genomic_DNA"/>
</dbReference>
<dbReference type="PANTHER" id="PTHR43856:SF1">
    <property type="entry name" value="MITOCHONDRIAL CARDIOLIPIN HYDROLASE"/>
    <property type="match status" value="1"/>
</dbReference>
<feature type="domain" description="Phospholipase D-like" evidence="7">
    <location>
        <begin position="65"/>
        <end position="198"/>
    </location>
</feature>
<dbReference type="InterPro" id="IPR025202">
    <property type="entry name" value="PLD-like_dom"/>
</dbReference>
<dbReference type="Pfam" id="PF13091">
    <property type="entry name" value="PLDc_2"/>
    <property type="match status" value="2"/>
</dbReference>
<keyword evidence="5" id="KW-0442">Lipid degradation</keyword>
<evidence type="ECO:0000313" key="8">
    <source>
        <dbReference type="EMBL" id="MBW8481676.1"/>
    </source>
</evidence>
<reference evidence="8 9" key="1">
    <citation type="submission" date="2021-07" db="EMBL/GenBank/DDBJ databases">
        <title>Actinomadura sp. PM05-2 isolated from lichen.</title>
        <authorList>
            <person name="Somphong A."/>
            <person name="Phongsopitanun W."/>
            <person name="Tanasupawat S."/>
            <person name="Peongsungnone V."/>
        </authorList>
    </citation>
    <scope>NUCLEOTIDE SEQUENCE [LARGE SCALE GENOMIC DNA]</scope>
    <source>
        <strain evidence="8 9">PM05-2</strain>
    </source>
</reference>
<dbReference type="Proteomes" id="UP000774570">
    <property type="component" value="Unassembled WGS sequence"/>
</dbReference>
<dbReference type="EC" id="3.1.4.4" evidence="3"/>
<keyword evidence="6" id="KW-0443">Lipid metabolism</keyword>
<dbReference type="PANTHER" id="PTHR43856">
    <property type="entry name" value="CARDIOLIPIN HYDROLASE"/>
    <property type="match status" value="1"/>
</dbReference>
<evidence type="ECO:0000256" key="2">
    <source>
        <dbReference type="ARBA" id="ARBA00008664"/>
    </source>
</evidence>
<sequence>MTGGLVAVAAGAVPAAAEPQGVVVRKAAPAVPQGPRFNLPAGSTAQQGSIDLYLKRLIAHTPKGAEIDVAMFRLTTSGMAKALAAAAKRGVHVRVVVDSDSVKRAPKVQSYLREHLGTSTAKASWIVTCPTGRGCIAPAAKGVWGKNHNKFYAFSTTYGTRNVVVQTSGNATGGMYTSWNNAYTLTDATLYKAYRGYFYDLSKRRANGNYYRVRASGSRSVTFFPKATGDPIVSALDGVVCLGGTRIRLSSGEFTRDAVAQKLWWLARTGCRVQIVSGSFGTSTLKTLSTPGVLNAAPETRYFTAGQAHPAHSKYLLIDGWYFGKRAKVVMTGSHSYTNAALRHNDEAMLTLRDTATFNAYAANFGKVFGAAKGRLKTATYLKLPAPTVPDDSNGD</sequence>
<comment type="caution">
    <text evidence="8">The sequence shown here is derived from an EMBL/GenBank/DDBJ whole genome shotgun (WGS) entry which is preliminary data.</text>
</comment>
<evidence type="ECO:0000256" key="4">
    <source>
        <dbReference type="ARBA" id="ARBA00022801"/>
    </source>
</evidence>
<dbReference type="InterPro" id="IPR051406">
    <property type="entry name" value="PLD_domain"/>
</dbReference>
<feature type="domain" description="Phospholipase D-like" evidence="7">
    <location>
        <begin position="246"/>
        <end position="367"/>
    </location>
</feature>
<dbReference type="RefSeq" id="WP_220163529.1">
    <property type="nucleotide sequence ID" value="NZ_JAIBOA010000002.1"/>
</dbReference>
<evidence type="ECO:0000256" key="5">
    <source>
        <dbReference type="ARBA" id="ARBA00022963"/>
    </source>
</evidence>
<organism evidence="8 9">
    <name type="scientific">Actinomadura parmotrematis</name>
    <dbReference type="NCBI Taxonomy" id="2864039"/>
    <lineage>
        <taxon>Bacteria</taxon>
        <taxon>Bacillati</taxon>
        <taxon>Actinomycetota</taxon>
        <taxon>Actinomycetes</taxon>
        <taxon>Streptosporangiales</taxon>
        <taxon>Thermomonosporaceae</taxon>
        <taxon>Actinomadura</taxon>
    </lineage>
</organism>
<evidence type="ECO:0000256" key="1">
    <source>
        <dbReference type="ARBA" id="ARBA00000798"/>
    </source>
</evidence>
<comment type="catalytic activity">
    <reaction evidence="1">
        <text>a 1,2-diacyl-sn-glycero-3-phosphocholine + H2O = a 1,2-diacyl-sn-glycero-3-phosphate + choline + H(+)</text>
        <dbReference type="Rhea" id="RHEA:14445"/>
        <dbReference type="ChEBI" id="CHEBI:15354"/>
        <dbReference type="ChEBI" id="CHEBI:15377"/>
        <dbReference type="ChEBI" id="CHEBI:15378"/>
        <dbReference type="ChEBI" id="CHEBI:57643"/>
        <dbReference type="ChEBI" id="CHEBI:58608"/>
        <dbReference type="EC" id="3.1.4.4"/>
    </reaction>
</comment>
<keyword evidence="9" id="KW-1185">Reference proteome</keyword>
<dbReference type="SUPFAM" id="SSF56024">
    <property type="entry name" value="Phospholipase D/nuclease"/>
    <property type="match status" value="2"/>
</dbReference>
<accession>A0ABS7FMX8</accession>
<gene>
    <name evidence="8" type="ORF">K1Y72_04780</name>
</gene>
<evidence type="ECO:0000259" key="7">
    <source>
        <dbReference type="Pfam" id="PF13091"/>
    </source>
</evidence>
<keyword evidence="4" id="KW-0378">Hydrolase</keyword>
<protein>
    <recommendedName>
        <fullName evidence="3">phospholipase D</fullName>
        <ecNumber evidence="3">3.1.4.4</ecNumber>
    </recommendedName>
</protein>
<dbReference type="Gene3D" id="3.30.870.10">
    <property type="entry name" value="Endonuclease Chain A"/>
    <property type="match status" value="2"/>
</dbReference>
<comment type="similarity">
    <text evidence="2">Belongs to the phospholipase D family.</text>
</comment>
<evidence type="ECO:0000313" key="9">
    <source>
        <dbReference type="Proteomes" id="UP000774570"/>
    </source>
</evidence>
<evidence type="ECO:0000256" key="6">
    <source>
        <dbReference type="ARBA" id="ARBA00023098"/>
    </source>
</evidence>
<evidence type="ECO:0000256" key="3">
    <source>
        <dbReference type="ARBA" id="ARBA00012027"/>
    </source>
</evidence>